<dbReference type="CDD" id="cd00082">
    <property type="entry name" value="HisKA"/>
    <property type="match status" value="1"/>
</dbReference>
<sequence>MKRKIILLITGCILTVVALTCIQGYFICNTYELKKKEVKDVIRKQLLAFEDDPEFIAIEDACMEKSRDFVKTHKGKKFSKEDYFNYIKKNRDSLSAALSSIMDKKVNFKHKIGYSIAITAIFDNEGIKKDTVYIGKLLVLSNNIKSQEEFSLATGIWQTKISSSSEEDRDVYNIEIRSERNYSFDSLQKIILQEMIGLLVFSVLLITFVIILFYLSIRNLITQKKIADIKTDFINNITHEFNTPLAAMDIAVKTFELDTITEEQHKNTIAIIKRQNQRLQSIFSQVAGASLSSQEIAIDNNIASRKEIEEIIADFRLSYPNITISYSIDTATQISMKQFHLNTILINLLDNAVKYGADDIKLTCEQSEVFTTLSIEDNGRGIPENEQKNIFEKFYRIEKDNIHNTKGLGLGLFYVKQIVETYKGTISVKSIEKKGTLLLISIPL</sequence>
<dbReference type="Pfam" id="PF00512">
    <property type="entry name" value="HisKA"/>
    <property type="match status" value="1"/>
</dbReference>
<keyword evidence="7" id="KW-0812">Transmembrane</keyword>
<evidence type="ECO:0000256" key="6">
    <source>
        <dbReference type="ARBA" id="ARBA00023012"/>
    </source>
</evidence>
<keyword evidence="5 9" id="KW-0418">Kinase</keyword>
<dbReference type="InterPro" id="IPR003661">
    <property type="entry name" value="HisK_dim/P_dom"/>
</dbReference>
<dbReference type="Proteomes" id="UP001151133">
    <property type="component" value="Unassembled WGS sequence"/>
</dbReference>
<dbReference type="SUPFAM" id="SSF47384">
    <property type="entry name" value="Homodimeric domain of signal transducing histidine kinase"/>
    <property type="match status" value="1"/>
</dbReference>
<dbReference type="InterPro" id="IPR036890">
    <property type="entry name" value="HATPase_C_sf"/>
</dbReference>
<keyword evidence="7" id="KW-0472">Membrane</keyword>
<accession>A0A9X2ZSQ6</accession>
<evidence type="ECO:0000256" key="4">
    <source>
        <dbReference type="ARBA" id="ARBA00022679"/>
    </source>
</evidence>
<comment type="caution">
    <text evidence="9">The sequence shown here is derived from an EMBL/GenBank/DDBJ whole genome shotgun (WGS) entry which is preliminary data.</text>
</comment>
<dbReference type="Gene3D" id="3.30.565.10">
    <property type="entry name" value="Histidine kinase-like ATPase, C-terminal domain"/>
    <property type="match status" value="1"/>
</dbReference>
<comment type="catalytic activity">
    <reaction evidence="1">
        <text>ATP + protein L-histidine = ADP + protein N-phospho-L-histidine.</text>
        <dbReference type="EC" id="2.7.13.3"/>
    </reaction>
</comment>
<keyword evidence="10" id="KW-1185">Reference proteome</keyword>
<dbReference type="SMART" id="SM00387">
    <property type="entry name" value="HATPase_c"/>
    <property type="match status" value="1"/>
</dbReference>
<dbReference type="PANTHER" id="PTHR43711:SF26">
    <property type="entry name" value="SENSOR HISTIDINE KINASE RCSC"/>
    <property type="match status" value="1"/>
</dbReference>
<evidence type="ECO:0000256" key="7">
    <source>
        <dbReference type="SAM" id="Phobius"/>
    </source>
</evidence>
<evidence type="ECO:0000313" key="10">
    <source>
        <dbReference type="Proteomes" id="UP001151133"/>
    </source>
</evidence>
<name>A0A9X2ZSQ6_9FLAO</name>
<dbReference type="EC" id="2.7.13.3" evidence="2"/>
<reference evidence="9" key="1">
    <citation type="submission" date="2022-10" db="EMBL/GenBank/DDBJ databases">
        <title>Two novel species of Flavobacterium.</title>
        <authorList>
            <person name="Liu Q."/>
            <person name="Xin Y.-H."/>
        </authorList>
    </citation>
    <scope>NUCLEOTIDE SEQUENCE</scope>
    <source>
        <strain evidence="9">LS1R47</strain>
    </source>
</reference>
<keyword evidence="4" id="KW-0808">Transferase</keyword>
<evidence type="ECO:0000259" key="8">
    <source>
        <dbReference type="PROSITE" id="PS50109"/>
    </source>
</evidence>
<dbReference type="InterPro" id="IPR050736">
    <property type="entry name" value="Sensor_HK_Regulatory"/>
</dbReference>
<feature type="domain" description="Histidine kinase" evidence="8">
    <location>
        <begin position="236"/>
        <end position="444"/>
    </location>
</feature>
<organism evidence="9 10">
    <name type="scientific">Flavobacterium frigoritolerans</name>
    <dbReference type="NCBI Taxonomy" id="2987686"/>
    <lineage>
        <taxon>Bacteria</taxon>
        <taxon>Pseudomonadati</taxon>
        <taxon>Bacteroidota</taxon>
        <taxon>Flavobacteriia</taxon>
        <taxon>Flavobacteriales</taxon>
        <taxon>Flavobacteriaceae</taxon>
        <taxon>Flavobacterium</taxon>
    </lineage>
</organism>
<evidence type="ECO:0000256" key="1">
    <source>
        <dbReference type="ARBA" id="ARBA00000085"/>
    </source>
</evidence>
<evidence type="ECO:0000256" key="2">
    <source>
        <dbReference type="ARBA" id="ARBA00012438"/>
    </source>
</evidence>
<dbReference type="InterPro" id="IPR004358">
    <property type="entry name" value="Sig_transdc_His_kin-like_C"/>
</dbReference>
<dbReference type="CDD" id="cd00075">
    <property type="entry name" value="HATPase"/>
    <property type="match status" value="1"/>
</dbReference>
<dbReference type="PROSITE" id="PS50109">
    <property type="entry name" value="HIS_KIN"/>
    <property type="match status" value="1"/>
</dbReference>
<dbReference type="SMART" id="SM00388">
    <property type="entry name" value="HisKA"/>
    <property type="match status" value="1"/>
</dbReference>
<keyword evidence="6" id="KW-0902">Two-component regulatory system</keyword>
<evidence type="ECO:0000256" key="3">
    <source>
        <dbReference type="ARBA" id="ARBA00022553"/>
    </source>
</evidence>
<dbReference type="InterPro" id="IPR003594">
    <property type="entry name" value="HATPase_dom"/>
</dbReference>
<protein>
    <recommendedName>
        <fullName evidence="2">histidine kinase</fullName>
        <ecNumber evidence="2">2.7.13.3</ecNumber>
    </recommendedName>
</protein>
<proteinExistence type="predicted"/>
<dbReference type="Pfam" id="PF02518">
    <property type="entry name" value="HATPase_c"/>
    <property type="match status" value="1"/>
</dbReference>
<dbReference type="EMBL" id="JAOZEV010000014">
    <property type="protein sequence ID" value="MCV9933758.1"/>
    <property type="molecule type" value="Genomic_DNA"/>
</dbReference>
<evidence type="ECO:0000313" key="9">
    <source>
        <dbReference type="EMBL" id="MCV9933758.1"/>
    </source>
</evidence>
<keyword evidence="3" id="KW-0597">Phosphoprotein</keyword>
<dbReference type="PANTHER" id="PTHR43711">
    <property type="entry name" value="TWO-COMPONENT HISTIDINE KINASE"/>
    <property type="match status" value="1"/>
</dbReference>
<dbReference type="RefSeq" id="WP_264287964.1">
    <property type="nucleotide sequence ID" value="NZ_JAOZEV010000014.1"/>
</dbReference>
<dbReference type="SUPFAM" id="SSF55874">
    <property type="entry name" value="ATPase domain of HSP90 chaperone/DNA topoisomerase II/histidine kinase"/>
    <property type="match status" value="1"/>
</dbReference>
<feature type="transmembrane region" description="Helical" evidence="7">
    <location>
        <begin position="195"/>
        <end position="215"/>
    </location>
</feature>
<dbReference type="Gene3D" id="1.10.287.130">
    <property type="match status" value="1"/>
</dbReference>
<dbReference type="InterPro" id="IPR005467">
    <property type="entry name" value="His_kinase_dom"/>
</dbReference>
<evidence type="ECO:0000256" key="5">
    <source>
        <dbReference type="ARBA" id="ARBA00022777"/>
    </source>
</evidence>
<dbReference type="GO" id="GO:0000155">
    <property type="term" value="F:phosphorelay sensor kinase activity"/>
    <property type="evidence" value="ECO:0007669"/>
    <property type="project" value="InterPro"/>
</dbReference>
<dbReference type="InterPro" id="IPR036097">
    <property type="entry name" value="HisK_dim/P_sf"/>
</dbReference>
<keyword evidence="7" id="KW-1133">Transmembrane helix</keyword>
<dbReference type="PRINTS" id="PR00344">
    <property type="entry name" value="BCTRLSENSOR"/>
</dbReference>
<dbReference type="AlphaFoldDB" id="A0A9X2ZSQ6"/>
<gene>
    <name evidence="9" type="ORF">OIU80_15860</name>
</gene>